<dbReference type="RefSeq" id="XP_002486353.1">
    <property type="nucleotide sequence ID" value="XM_002486308.1"/>
</dbReference>
<dbReference type="AlphaFoldDB" id="B8MNM6"/>
<dbReference type="PANTHER" id="PTHR43669">
    <property type="entry name" value="5-KETO-D-GLUCONATE 5-REDUCTASE"/>
    <property type="match status" value="1"/>
</dbReference>
<dbReference type="OMA" id="HEAVNGF"/>
<evidence type="ECO:0000256" key="1">
    <source>
        <dbReference type="ARBA" id="ARBA00006484"/>
    </source>
</evidence>
<organism evidence="3 4">
    <name type="scientific">Talaromyces stipitatus (strain ATCC 10500 / CBS 375.48 / QM 6759 / NRRL 1006)</name>
    <name type="common">Penicillium stipitatum</name>
    <dbReference type="NCBI Taxonomy" id="441959"/>
    <lineage>
        <taxon>Eukaryota</taxon>
        <taxon>Fungi</taxon>
        <taxon>Dikarya</taxon>
        <taxon>Ascomycota</taxon>
        <taxon>Pezizomycotina</taxon>
        <taxon>Eurotiomycetes</taxon>
        <taxon>Eurotiomycetidae</taxon>
        <taxon>Eurotiales</taxon>
        <taxon>Trichocomaceae</taxon>
        <taxon>Talaromyces</taxon>
        <taxon>Talaromyces sect. Talaromyces</taxon>
    </lineage>
</organism>
<dbReference type="Gene3D" id="3.40.50.720">
    <property type="entry name" value="NAD(P)-binding Rossmann-like Domain"/>
    <property type="match status" value="1"/>
</dbReference>
<dbReference type="Pfam" id="PF13561">
    <property type="entry name" value="adh_short_C2"/>
    <property type="match status" value="1"/>
</dbReference>
<evidence type="ECO:0000313" key="4">
    <source>
        <dbReference type="Proteomes" id="UP000001745"/>
    </source>
</evidence>
<dbReference type="Proteomes" id="UP000001745">
    <property type="component" value="Unassembled WGS sequence"/>
</dbReference>
<dbReference type="VEuPathDB" id="FungiDB:TSTA_103390"/>
<dbReference type="EMBL" id="EQ962658">
    <property type="protein sequence ID" value="EED14115.1"/>
    <property type="molecule type" value="Genomic_DNA"/>
</dbReference>
<dbReference type="eggNOG" id="KOG1014">
    <property type="taxonomic scope" value="Eukaryota"/>
</dbReference>
<dbReference type="OrthoDB" id="5336600at2759"/>
<dbReference type="GO" id="GO:0016491">
    <property type="term" value="F:oxidoreductase activity"/>
    <property type="evidence" value="ECO:0007669"/>
    <property type="project" value="UniProtKB-KW"/>
</dbReference>
<dbReference type="PhylomeDB" id="B8MNM6"/>
<dbReference type="InterPro" id="IPR002347">
    <property type="entry name" value="SDR_fam"/>
</dbReference>
<evidence type="ECO:0000313" key="3">
    <source>
        <dbReference type="EMBL" id="EED14115.1"/>
    </source>
</evidence>
<protein>
    <submittedName>
        <fullName evidence="3">Short-chain dehydrogenase, putative</fullName>
    </submittedName>
</protein>
<reference evidence="4" key="1">
    <citation type="journal article" date="2015" name="Genome Announc.">
        <title>Genome sequence of the AIDS-associated pathogen Penicillium marneffei (ATCC18224) and its near taxonomic relative Talaromyces stipitatus (ATCC10500).</title>
        <authorList>
            <person name="Nierman W.C."/>
            <person name="Fedorova-Abrams N.D."/>
            <person name="Andrianopoulos A."/>
        </authorList>
    </citation>
    <scope>NUCLEOTIDE SEQUENCE [LARGE SCALE GENOMIC DNA]</scope>
    <source>
        <strain evidence="4">ATCC 10500 / CBS 375.48 / QM 6759 / NRRL 1006</strain>
    </source>
</reference>
<dbReference type="HOGENOM" id="CLU_103010_1_0_1"/>
<name>B8MNM6_TALSN</name>
<dbReference type="GeneID" id="8103042"/>
<dbReference type="CDD" id="cd05233">
    <property type="entry name" value="SDR_c"/>
    <property type="match status" value="1"/>
</dbReference>
<gene>
    <name evidence="3" type="ORF">TSTA_103390</name>
</gene>
<comment type="similarity">
    <text evidence="1">Belongs to the short-chain dehydrogenases/reductases (SDR) family.</text>
</comment>
<dbReference type="InParanoid" id="B8MNM6"/>
<evidence type="ECO:0000256" key="2">
    <source>
        <dbReference type="ARBA" id="ARBA00023002"/>
    </source>
</evidence>
<dbReference type="STRING" id="441959.B8MNM6"/>
<proteinExistence type="inferred from homology"/>
<keyword evidence="2" id="KW-0560">Oxidoreductase</keyword>
<dbReference type="PANTHER" id="PTHR43669:SF4">
    <property type="entry name" value="SHORT-CHAIN DEHYDROGENASE"/>
    <property type="match status" value="1"/>
</dbReference>
<accession>B8MNM6</accession>
<dbReference type="InterPro" id="IPR036291">
    <property type="entry name" value="NAD(P)-bd_dom_sf"/>
</dbReference>
<dbReference type="SUPFAM" id="SSF51735">
    <property type="entry name" value="NAD(P)-binding Rossmann-fold domains"/>
    <property type="match status" value="1"/>
</dbReference>
<sequence length="224" mass="23733">MSSPIALILGAGARVGQAVGHKFAANGYEVALASRSSNTGQGQDGLHYFKVDFSDPANVKTLFESVVASLGVPSVVVYNAYSMIPAKEPFSITPENFQQSLNVNMTSVFAAAHEAVNGFEKIPTSVPKSFIFTGNALDEIIIPGLSGLGAGKSATAHLIKAAAAAYLEKGYTFYYVDERLSGGGPVGNSIDGPAHADLFYELAGDKNQRNWKQMFVKGKGFVRF</sequence>
<keyword evidence="4" id="KW-1185">Reference proteome</keyword>